<dbReference type="SUPFAM" id="SSF49299">
    <property type="entry name" value="PKD domain"/>
    <property type="match status" value="1"/>
</dbReference>
<keyword evidence="4" id="KW-1185">Reference proteome</keyword>
<dbReference type="Gene3D" id="2.60.40.10">
    <property type="entry name" value="Immunoglobulins"/>
    <property type="match status" value="2"/>
</dbReference>
<name>A0ABW0IA06_9BACT</name>
<evidence type="ECO:0000313" key="3">
    <source>
        <dbReference type="EMBL" id="MFC5410124.1"/>
    </source>
</evidence>
<feature type="domain" description="Dystroglycan-type cadherin-like" evidence="2">
    <location>
        <begin position="680"/>
        <end position="770"/>
    </location>
</feature>
<dbReference type="InterPro" id="IPR011050">
    <property type="entry name" value="Pectin_lyase_fold/virulence"/>
</dbReference>
<sequence>MVNALALKSKRNRFRLLVGLLVLSTVASAQTRLYVSTQGTNPNPATATSWQTATADFQGAIDALASAGGEVWVAQGTYKPTTGTDRNRSFSLKNGVKVYGGFQGNETNLMDRPALNLSTPSSTTLSGDIGTENDASDNAYHVISNTSVDNTALLDGFVITGGNATESYASGGGMYNVSSSPTVTNCSFTSNTAKWGGGMSNSWASPILTHCSFSNNRAEYGGGMENYNSNPSLTNCSLRGNTATYGGGIYIDNASSPSLTNCSIASNTATYGGGIYIFAPSSRAILTNCILWGNGNNPVFSVTEKLLTAHYCLFDAQITDYAGDNNITSETAPFLSTTDLQLTMCSPAINAGDPTSATALSGPYSATALPATDLAGYPRIQGSRVDIGAYEFQAPEPGSITVTALAASTSSCVGQPISLSATATSTGGGPVTYHWTAPEGAQLSDTTTNPISASLTTTGPQAFTVTATSMGCSATSTVSITGIAKPVPPNLTSTTIAQGTALLLTASNCTGTHSWNGPGSSSGTGPIPVNTTTPGAFAYQATCSSDACTSEPSHFTITVMAPTVTGSFEGYLYGADCQTFRGWVWDRNKANTPITVDLLDNEQLIASLPADVFRQDLLEAGKGNGCHAFVWAIPDQLKDGLPHQLSARVAGNSFVLKNAPKAILCQPNPLPGNQPPKPPTPTSLIKPLSARVGVPFQVTLPPFADPESQTLTYSQSGLPTSLTLNAQTRVLAGTPTQTGEFLITYIATDPLGAANSVSFLLTITPAVAVTGNFEGFLDKVECGTIRGWAWDRNQPNSPLTVEFYTGSTVWGTTLADIYRVDLKNAGKGNGAHAYSFPVPQELKGTGTNLI</sequence>
<evidence type="ECO:0000259" key="2">
    <source>
        <dbReference type="SMART" id="SM00736"/>
    </source>
</evidence>
<dbReference type="PANTHER" id="PTHR11319">
    <property type="entry name" value="G PROTEIN-COUPLED RECEPTOR-RELATED"/>
    <property type="match status" value="1"/>
</dbReference>
<evidence type="ECO:0000256" key="1">
    <source>
        <dbReference type="SAM" id="SignalP"/>
    </source>
</evidence>
<dbReference type="SMART" id="SM00736">
    <property type="entry name" value="CADG"/>
    <property type="match status" value="1"/>
</dbReference>
<protein>
    <submittedName>
        <fullName evidence="3">Choice-of-anchor Q domain-containing protein</fullName>
    </submittedName>
</protein>
<dbReference type="InterPro" id="IPR035986">
    <property type="entry name" value="PKD_dom_sf"/>
</dbReference>
<organism evidence="3 4">
    <name type="scientific">Larkinella bovis</name>
    <dbReference type="NCBI Taxonomy" id="683041"/>
    <lineage>
        <taxon>Bacteria</taxon>
        <taxon>Pseudomonadati</taxon>
        <taxon>Bacteroidota</taxon>
        <taxon>Cytophagia</taxon>
        <taxon>Cytophagales</taxon>
        <taxon>Spirosomataceae</taxon>
        <taxon>Larkinella</taxon>
    </lineage>
</organism>
<dbReference type="PANTHER" id="PTHR11319:SF35">
    <property type="entry name" value="OUTER MEMBRANE PROTEIN PMPC-RELATED"/>
    <property type="match status" value="1"/>
</dbReference>
<evidence type="ECO:0000313" key="4">
    <source>
        <dbReference type="Proteomes" id="UP001596106"/>
    </source>
</evidence>
<dbReference type="InterPro" id="IPR006626">
    <property type="entry name" value="PbH1"/>
</dbReference>
<reference evidence="4" key="1">
    <citation type="journal article" date="2019" name="Int. J. Syst. Evol. Microbiol.">
        <title>The Global Catalogue of Microorganisms (GCM) 10K type strain sequencing project: providing services to taxonomists for standard genome sequencing and annotation.</title>
        <authorList>
            <consortium name="The Broad Institute Genomics Platform"/>
            <consortium name="The Broad Institute Genome Sequencing Center for Infectious Disease"/>
            <person name="Wu L."/>
            <person name="Ma J."/>
        </authorList>
    </citation>
    <scope>NUCLEOTIDE SEQUENCE [LARGE SCALE GENOMIC DNA]</scope>
    <source>
        <strain evidence="4">CCUG 55250</strain>
    </source>
</reference>
<keyword evidence="1" id="KW-0732">Signal</keyword>
<dbReference type="InterPro" id="IPR015919">
    <property type="entry name" value="Cadherin-like_sf"/>
</dbReference>
<feature type="signal peptide" evidence="1">
    <location>
        <begin position="1"/>
        <end position="29"/>
    </location>
</feature>
<dbReference type="Gene3D" id="2.160.20.10">
    <property type="entry name" value="Single-stranded right-handed beta-helix, Pectin lyase-like"/>
    <property type="match status" value="1"/>
</dbReference>
<dbReference type="NCBIfam" id="NF041518">
    <property type="entry name" value="choice_anch_Q"/>
    <property type="match status" value="1"/>
</dbReference>
<proteinExistence type="predicted"/>
<dbReference type="InterPro" id="IPR012334">
    <property type="entry name" value="Pectin_lyas_fold"/>
</dbReference>
<feature type="chain" id="PRO_5045259886" evidence="1">
    <location>
        <begin position="30"/>
        <end position="850"/>
    </location>
</feature>
<dbReference type="EMBL" id="JBHSMA010000003">
    <property type="protein sequence ID" value="MFC5410124.1"/>
    <property type="molecule type" value="Genomic_DNA"/>
</dbReference>
<dbReference type="RefSeq" id="WP_379845183.1">
    <property type="nucleotide sequence ID" value="NZ_JBHSMA010000003.1"/>
</dbReference>
<accession>A0ABW0IA06</accession>
<dbReference type="InterPro" id="IPR006644">
    <property type="entry name" value="Cadg"/>
</dbReference>
<comment type="caution">
    <text evidence="3">The sequence shown here is derived from an EMBL/GenBank/DDBJ whole genome shotgun (WGS) entry which is preliminary data.</text>
</comment>
<dbReference type="InterPro" id="IPR059226">
    <property type="entry name" value="Choice_anch_Q_dom"/>
</dbReference>
<dbReference type="Pfam" id="PF05345">
    <property type="entry name" value="He_PIG"/>
    <property type="match status" value="1"/>
</dbReference>
<dbReference type="SUPFAM" id="SSF51126">
    <property type="entry name" value="Pectin lyase-like"/>
    <property type="match status" value="1"/>
</dbReference>
<dbReference type="SMART" id="SM00710">
    <property type="entry name" value="PbH1"/>
    <property type="match status" value="5"/>
</dbReference>
<dbReference type="InterPro" id="IPR013783">
    <property type="entry name" value="Ig-like_fold"/>
</dbReference>
<dbReference type="Proteomes" id="UP001596106">
    <property type="component" value="Unassembled WGS sequence"/>
</dbReference>
<dbReference type="SUPFAM" id="SSF49313">
    <property type="entry name" value="Cadherin-like"/>
    <property type="match status" value="1"/>
</dbReference>
<gene>
    <name evidence="3" type="ORF">ACFPMF_12440</name>
</gene>